<accession>A0A371CY51</accession>
<evidence type="ECO:0000256" key="1">
    <source>
        <dbReference type="SAM" id="MobiDB-lite"/>
    </source>
</evidence>
<dbReference type="EMBL" id="KZ857440">
    <property type="protein sequence ID" value="RDX45224.1"/>
    <property type="molecule type" value="Genomic_DNA"/>
</dbReference>
<feature type="region of interest" description="Disordered" evidence="1">
    <location>
        <begin position="1"/>
        <end position="65"/>
    </location>
</feature>
<proteinExistence type="predicted"/>
<dbReference type="Proteomes" id="UP000256964">
    <property type="component" value="Unassembled WGS sequence"/>
</dbReference>
<keyword evidence="3" id="KW-1185">Reference proteome</keyword>
<evidence type="ECO:0000313" key="2">
    <source>
        <dbReference type="EMBL" id="RDX45224.1"/>
    </source>
</evidence>
<evidence type="ECO:0000313" key="3">
    <source>
        <dbReference type="Proteomes" id="UP000256964"/>
    </source>
</evidence>
<feature type="region of interest" description="Disordered" evidence="1">
    <location>
        <begin position="232"/>
        <end position="256"/>
    </location>
</feature>
<organism evidence="2 3">
    <name type="scientific">Lentinus brumalis</name>
    <dbReference type="NCBI Taxonomy" id="2498619"/>
    <lineage>
        <taxon>Eukaryota</taxon>
        <taxon>Fungi</taxon>
        <taxon>Dikarya</taxon>
        <taxon>Basidiomycota</taxon>
        <taxon>Agaricomycotina</taxon>
        <taxon>Agaricomycetes</taxon>
        <taxon>Polyporales</taxon>
        <taxon>Polyporaceae</taxon>
        <taxon>Lentinus</taxon>
    </lineage>
</organism>
<name>A0A371CY51_9APHY</name>
<dbReference type="AlphaFoldDB" id="A0A371CY51"/>
<gene>
    <name evidence="2" type="ORF">OH76DRAFT_1486533</name>
</gene>
<feature type="compositionally biased region" description="Acidic residues" evidence="1">
    <location>
        <begin position="232"/>
        <end position="247"/>
    </location>
</feature>
<protein>
    <submittedName>
        <fullName evidence="2">Uncharacterized protein</fullName>
    </submittedName>
</protein>
<reference evidence="2 3" key="1">
    <citation type="journal article" date="2018" name="Biotechnol. Biofuels">
        <title>Integrative visual omics of the white-rot fungus Polyporus brumalis exposes the biotechnological potential of its oxidative enzymes for delignifying raw plant biomass.</title>
        <authorList>
            <person name="Miyauchi S."/>
            <person name="Rancon A."/>
            <person name="Drula E."/>
            <person name="Hage H."/>
            <person name="Chaduli D."/>
            <person name="Favel A."/>
            <person name="Grisel S."/>
            <person name="Henrissat B."/>
            <person name="Herpoel-Gimbert I."/>
            <person name="Ruiz-Duenas F.J."/>
            <person name="Chevret D."/>
            <person name="Hainaut M."/>
            <person name="Lin J."/>
            <person name="Wang M."/>
            <person name="Pangilinan J."/>
            <person name="Lipzen A."/>
            <person name="Lesage-Meessen L."/>
            <person name="Navarro D."/>
            <person name="Riley R."/>
            <person name="Grigoriev I.V."/>
            <person name="Zhou S."/>
            <person name="Raouche S."/>
            <person name="Rosso M.N."/>
        </authorList>
    </citation>
    <scope>NUCLEOTIDE SEQUENCE [LARGE SCALE GENOMIC DNA]</scope>
    <source>
        <strain evidence="2 3">BRFM 1820</strain>
    </source>
</reference>
<sequence>MDFSFLRPTELPGLPRRAEFSTEAEFQAAIRQDDDPPDSSSDDDRTASDQEDDSDAEGQPTRGNWLFWEVPCPRQGTVRITVRGDTDALMMLPPHAFTLVVEDSEGEWWYHVPTTHQAAIEQARRIDRYWRGMQTIPGIWSALTREQEREIRAFLLIMRFFSADSDQARQLWPEFQAQFRLHCEILAAFRGLSRTPGELILQGVREWAQNVLPSDALADDLMPVLRTENALDDEVAEEGGEIEQEVDGSERRDGSV</sequence>